<protein>
    <recommendedName>
        <fullName evidence="4">PLAT domain-containing protein</fullName>
    </recommendedName>
</protein>
<dbReference type="EMBL" id="JAXCGZ010022767">
    <property type="protein sequence ID" value="KAK7024484.1"/>
    <property type="molecule type" value="Genomic_DNA"/>
</dbReference>
<proteinExistence type="predicted"/>
<dbReference type="InterPro" id="IPR051223">
    <property type="entry name" value="Polycystin"/>
</dbReference>
<dbReference type="Pfam" id="PF01477">
    <property type="entry name" value="PLAT"/>
    <property type="match status" value="1"/>
</dbReference>
<evidence type="ECO:0000259" key="4">
    <source>
        <dbReference type="PROSITE" id="PS50095"/>
    </source>
</evidence>
<dbReference type="InterPro" id="IPR036392">
    <property type="entry name" value="PLAT/LH2_dom_sf"/>
</dbReference>
<sequence length="676" mass="76915">MASNTSYCNHSSALSLPPMPCESKGLIEIPTLTSFLCHHIYRSPFISSLASYPVARPQVVYADYFKTKCQTTHLTSFSSGFFVAPNSIDFSYVFANMGFADNLTINITLILCLATLLCMMVWARLKDKKDLTKLGASPMTDNKAEDKYLYEMMVFTGDKVEAQTDSVVQFILSGEDDETDIRVLEDSTRKILQKGAVDIFIMAVPRPLGSLEFLRIWHDNSGKGPNASWYLSYIVLKDLQTGDKFTFVAEKWFGIEKGDGEIDKLITVAGKEQMTNFTHLFNVSSSKSFTDGHLWFSVFLRPPRCQRLGSCFALLYLSMVVNAMWYQTVPESPGTGGLQLGPFSLSPEQIGVGVMSNLIIFIPSLIIVQLFRKARPRTLRKSRVQEALEKTRKIPSNKNQTLENETIKRPLSSVTTSSDAIIKRRKKKSTLPWWTRIIAWILVWVCILASITFVYFYGISFGNTKATKWVTSLVISFFSSVLFVQPIKIVLVTLFVSLISKPDNLDDDDADEDEEDPELESDEAWLHPKVGGPRESKMTHKKTDPVALQRHREQRQKELEMHAIIKELLSYFIFLWLLYILSYGNRNPNDFYLNQSLMQSFINEDAIDESKDFTKVTDTSALWNYFMDAFLEALRTKELYNGAPPLGLKGFFKDTVNRILGYATIRQIRTKENTCR</sequence>
<dbReference type="InterPro" id="IPR001024">
    <property type="entry name" value="PLAT/LH2_dom"/>
</dbReference>
<dbReference type="Gene3D" id="2.60.60.20">
    <property type="entry name" value="PLAT/LH2 domain"/>
    <property type="match status" value="1"/>
</dbReference>
<accession>A0AAN8WI19</accession>
<feature type="transmembrane region" description="Helical" evidence="3">
    <location>
        <begin position="308"/>
        <end position="329"/>
    </location>
</feature>
<dbReference type="GO" id="GO:0016020">
    <property type="term" value="C:membrane"/>
    <property type="evidence" value="ECO:0007669"/>
    <property type="project" value="InterPro"/>
</dbReference>
<evidence type="ECO:0000313" key="6">
    <source>
        <dbReference type="Proteomes" id="UP001381693"/>
    </source>
</evidence>
<feature type="compositionally biased region" description="Basic and acidic residues" evidence="2">
    <location>
        <begin position="532"/>
        <end position="544"/>
    </location>
</feature>
<evidence type="ECO:0000256" key="3">
    <source>
        <dbReference type="SAM" id="Phobius"/>
    </source>
</evidence>
<dbReference type="PROSITE" id="PS50095">
    <property type="entry name" value="PLAT"/>
    <property type="match status" value="1"/>
</dbReference>
<name>A0AAN8WI19_HALRR</name>
<dbReference type="InterPro" id="IPR000434">
    <property type="entry name" value="PC1"/>
</dbReference>
<comment type="caution">
    <text evidence="1">Lacks conserved residue(s) required for the propagation of feature annotation.</text>
</comment>
<keyword evidence="3" id="KW-1133">Transmembrane helix</keyword>
<keyword evidence="3" id="KW-0472">Membrane</keyword>
<feature type="transmembrane region" description="Helical" evidence="3">
    <location>
        <begin position="433"/>
        <end position="457"/>
    </location>
</feature>
<organism evidence="5 6">
    <name type="scientific">Halocaridina rubra</name>
    <name type="common">Hawaiian red shrimp</name>
    <dbReference type="NCBI Taxonomy" id="373956"/>
    <lineage>
        <taxon>Eukaryota</taxon>
        <taxon>Metazoa</taxon>
        <taxon>Ecdysozoa</taxon>
        <taxon>Arthropoda</taxon>
        <taxon>Crustacea</taxon>
        <taxon>Multicrustacea</taxon>
        <taxon>Malacostraca</taxon>
        <taxon>Eumalacostraca</taxon>
        <taxon>Eucarida</taxon>
        <taxon>Decapoda</taxon>
        <taxon>Pleocyemata</taxon>
        <taxon>Caridea</taxon>
        <taxon>Atyoidea</taxon>
        <taxon>Atyidae</taxon>
        <taxon>Halocaridina</taxon>
    </lineage>
</organism>
<dbReference type="GO" id="GO:0050982">
    <property type="term" value="P:detection of mechanical stimulus"/>
    <property type="evidence" value="ECO:0007669"/>
    <property type="project" value="TreeGrafter"/>
</dbReference>
<feature type="transmembrane region" description="Helical" evidence="3">
    <location>
        <begin position="349"/>
        <end position="371"/>
    </location>
</feature>
<dbReference type="AlphaFoldDB" id="A0AAN8WI19"/>
<evidence type="ECO:0000256" key="1">
    <source>
        <dbReference type="PROSITE-ProRule" id="PRU00152"/>
    </source>
</evidence>
<dbReference type="FunFam" id="2.60.60.20:FF:000022">
    <property type="entry name" value="Uncharacterized protein"/>
    <property type="match status" value="1"/>
</dbReference>
<dbReference type="SMART" id="SM00308">
    <property type="entry name" value="LH2"/>
    <property type="match status" value="1"/>
</dbReference>
<dbReference type="Proteomes" id="UP001381693">
    <property type="component" value="Unassembled WGS sequence"/>
</dbReference>
<gene>
    <name evidence="5" type="ORF">SK128_010796</name>
</gene>
<keyword evidence="6" id="KW-1185">Reference proteome</keyword>
<feature type="region of interest" description="Disordered" evidence="2">
    <location>
        <begin position="506"/>
        <end position="547"/>
    </location>
</feature>
<comment type="caution">
    <text evidence="5">The sequence shown here is derived from an EMBL/GenBank/DDBJ whole genome shotgun (WGS) entry which is preliminary data.</text>
</comment>
<dbReference type="GO" id="GO:0005262">
    <property type="term" value="F:calcium channel activity"/>
    <property type="evidence" value="ECO:0007669"/>
    <property type="project" value="TreeGrafter"/>
</dbReference>
<dbReference type="PRINTS" id="PR00500">
    <property type="entry name" value="POLYCYSTIN1"/>
</dbReference>
<keyword evidence="3" id="KW-0812">Transmembrane</keyword>
<dbReference type="SUPFAM" id="SSF49723">
    <property type="entry name" value="Lipase/lipooxygenase domain (PLAT/LH2 domain)"/>
    <property type="match status" value="1"/>
</dbReference>
<feature type="transmembrane region" description="Helical" evidence="3">
    <location>
        <begin position="103"/>
        <end position="123"/>
    </location>
</feature>
<feature type="compositionally biased region" description="Acidic residues" evidence="2">
    <location>
        <begin position="506"/>
        <end position="523"/>
    </location>
</feature>
<feature type="transmembrane region" description="Helical" evidence="3">
    <location>
        <begin position="564"/>
        <end position="584"/>
    </location>
</feature>
<reference evidence="5 6" key="1">
    <citation type="submission" date="2023-11" db="EMBL/GenBank/DDBJ databases">
        <title>Halocaridina rubra genome assembly.</title>
        <authorList>
            <person name="Smith C."/>
        </authorList>
    </citation>
    <scope>NUCLEOTIDE SEQUENCE [LARGE SCALE GENOMIC DNA]</scope>
    <source>
        <strain evidence="5">EP-1</strain>
        <tissue evidence="5">Whole</tissue>
    </source>
</reference>
<evidence type="ECO:0000313" key="5">
    <source>
        <dbReference type="EMBL" id="KAK7024484.1"/>
    </source>
</evidence>
<dbReference type="PANTHER" id="PTHR10877:SF150">
    <property type="entry name" value="REJ DOMAIN-CONTAINING PROTEIN"/>
    <property type="match status" value="1"/>
</dbReference>
<feature type="domain" description="PLAT" evidence="4">
    <location>
        <begin position="148"/>
        <end position="267"/>
    </location>
</feature>
<feature type="transmembrane region" description="Helical" evidence="3">
    <location>
        <begin position="469"/>
        <end position="496"/>
    </location>
</feature>
<dbReference type="PANTHER" id="PTHR10877">
    <property type="entry name" value="POLYCYSTIN FAMILY MEMBER"/>
    <property type="match status" value="1"/>
</dbReference>
<evidence type="ECO:0000256" key="2">
    <source>
        <dbReference type="SAM" id="MobiDB-lite"/>
    </source>
</evidence>